<feature type="compositionally biased region" description="Basic residues" evidence="1">
    <location>
        <begin position="25"/>
        <end position="34"/>
    </location>
</feature>
<feature type="compositionally biased region" description="Gly residues" evidence="1">
    <location>
        <begin position="119"/>
        <end position="136"/>
    </location>
</feature>
<organism evidence="2">
    <name type="scientific">uncultured Thermomicrobiales bacterium</name>
    <dbReference type="NCBI Taxonomy" id="1645740"/>
    <lineage>
        <taxon>Bacteria</taxon>
        <taxon>Pseudomonadati</taxon>
        <taxon>Thermomicrobiota</taxon>
        <taxon>Thermomicrobia</taxon>
        <taxon>Thermomicrobiales</taxon>
        <taxon>environmental samples</taxon>
    </lineage>
</organism>
<feature type="non-terminal residue" evidence="2">
    <location>
        <position position="173"/>
    </location>
</feature>
<feature type="region of interest" description="Disordered" evidence="1">
    <location>
        <begin position="1"/>
        <end position="173"/>
    </location>
</feature>
<protein>
    <submittedName>
        <fullName evidence="2">Uncharacterized protein</fullName>
    </submittedName>
</protein>
<sequence length="173" mass="17534">GRPRAATAPAGPLRPGVRLPEGHPHASHRRRRGAAARPRDERHPRVPRADGGPAGRRGLPRLDLDLGPRDGSGQGPLPGRDRPRRDVRAPGPGLEVPHVVAAGPLGLPDPAGAVHRGGADGAGDGGAPGHGRGRGGAQAVQHRRTAPRHRGGTARSPGPGADGRRRVGDGGGV</sequence>
<name>A0A6J4TW97_9BACT</name>
<dbReference type="AlphaFoldDB" id="A0A6J4TW97"/>
<feature type="compositionally biased region" description="Basic and acidic residues" evidence="1">
    <location>
        <begin position="162"/>
        <end position="173"/>
    </location>
</feature>
<gene>
    <name evidence="2" type="ORF">AVDCRST_MAG49-104</name>
</gene>
<feature type="compositionally biased region" description="Low complexity" evidence="1">
    <location>
        <begin position="1"/>
        <end position="16"/>
    </location>
</feature>
<dbReference type="EMBL" id="CADCWG010000008">
    <property type="protein sequence ID" value="CAA9533890.1"/>
    <property type="molecule type" value="Genomic_DNA"/>
</dbReference>
<evidence type="ECO:0000256" key="1">
    <source>
        <dbReference type="SAM" id="MobiDB-lite"/>
    </source>
</evidence>
<proteinExistence type="predicted"/>
<feature type="non-terminal residue" evidence="2">
    <location>
        <position position="1"/>
    </location>
</feature>
<accession>A0A6J4TW97</accession>
<reference evidence="2" key="1">
    <citation type="submission" date="2020-02" db="EMBL/GenBank/DDBJ databases">
        <authorList>
            <person name="Meier V. D."/>
        </authorList>
    </citation>
    <scope>NUCLEOTIDE SEQUENCE</scope>
    <source>
        <strain evidence="2">AVDCRST_MAG49</strain>
    </source>
</reference>
<evidence type="ECO:0000313" key="2">
    <source>
        <dbReference type="EMBL" id="CAA9533890.1"/>
    </source>
</evidence>
<feature type="compositionally biased region" description="Basic and acidic residues" evidence="1">
    <location>
        <begin position="79"/>
        <end position="88"/>
    </location>
</feature>
<feature type="compositionally biased region" description="Basic and acidic residues" evidence="1">
    <location>
        <begin position="37"/>
        <end position="48"/>
    </location>
</feature>
<feature type="compositionally biased region" description="Basic residues" evidence="1">
    <location>
        <begin position="141"/>
        <end position="152"/>
    </location>
</feature>